<reference evidence="17" key="1">
    <citation type="submission" date="2025-08" db="UniProtKB">
        <authorList>
            <consortium name="RefSeq"/>
        </authorList>
    </citation>
    <scope>IDENTIFICATION</scope>
</reference>
<dbReference type="GeneID" id="101847573"/>
<evidence type="ECO:0000313" key="17">
    <source>
        <dbReference type="RefSeq" id="XP_005095207.1"/>
    </source>
</evidence>
<keyword evidence="16" id="KW-1185">Reference proteome</keyword>
<evidence type="ECO:0000256" key="14">
    <source>
        <dbReference type="RuleBase" id="RU361234"/>
    </source>
</evidence>
<dbReference type="PROSITE" id="PS50886">
    <property type="entry name" value="TRBD"/>
    <property type="match status" value="1"/>
</dbReference>
<evidence type="ECO:0000256" key="4">
    <source>
        <dbReference type="ARBA" id="ARBA00022555"/>
    </source>
</evidence>
<evidence type="ECO:0000256" key="10">
    <source>
        <dbReference type="ARBA" id="ARBA00023146"/>
    </source>
</evidence>
<sequence>MAETSPSTMTPEEKLALIKRNLQEIVGEERLVEMLRERDIKVYWGTATTGKPHIAYFVPMSKLADFLKAGCEVTILFADLHAYLDNMKAPWDLLHLRAQYYEAVIKSMLKSIGVPLEKLNFVKGSDYQLSKEYTLDMYRLSSIVTQHDAQKAGAEVVKQTASPPLSGLLYPGLQALDEEYLKADAQFGGVDQRKIFMYAEKYLPQLGYKKRVHLMNPMVPGLQGTKMSSSEEDSKIDLLDSAAQVKKKLKKAFCEPGNIENNGVLSFCEYVLYPLRAVNGFEVKRAPEYGGDVTFKTYAELETAFKNEEVHPGDLKSAVESYLFDLMEPIRKEFESPELKKLTAMAYPVQKKKGAAASPAAAAGGDEVVPSRLDLRVGKITAVSQHPDADSLYVETVDLGESEPRTVISGLAGLVPMESLQDRVGVFLCNLKPVKMRGIESQAMLMCASIDDPRQVEPLVPPEGSAPGDRVFIDGYQDGKPDEKLNPKKKVWEKLQPDFRVNDQSEAEWQGSGMLTKLGKVVTSTVKNSPIK</sequence>
<dbReference type="GO" id="GO:0016874">
    <property type="term" value="F:ligase activity"/>
    <property type="evidence" value="ECO:0007669"/>
    <property type="project" value="UniProtKB-KW"/>
</dbReference>
<dbReference type="Gene3D" id="2.40.50.140">
    <property type="entry name" value="Nucleic acid-binding proteins"/>
    <property type="match status" value="1"/>
</dbReference>
<evidence type="ECO:0000256" key="3">
    <source>
        <dbReference type="ARBA" id="ARBA00022490"/>
    </source>
</evidence>
<keyword evidence="9 14" id="KW-0648">Protein biosynthesis</keyword>
<comment type="catalytic activity">
    <reaction evidence="12">
        <text>tRNA(Tyr) + L-tyrosine + ATP = L-tyrosyl-tRNA(Tyr) + AMP + diphosphate + H(+)</text>
        <dbReference type="Rhea" id="RHEA:10220"/>
        <dbReference type="Rhea" id="RHEA-COMP:9706"/>
        <dbReference type="Rhea" id="RHEA-COMP:9707"/>
        <dbReference type="ChEBI" id="CHEBI:15378"/>
        <dbReference type="ChEBI" id="CHEBI:30616"/>
        <dbReference type="ChEBI" id="CHEBI:33019"/>
        <dbReference type="ChEBI" id="CHEBI:58315"/>
        <dbReference type="ChEBI" id="CHEBI:78442"/>
        <dbReference type="ChEBI" id="CHEBI:78536"/>
        <dbReference type="ChEBI" id="CHEBI:456215"/>
        <dbReference type="EC" id="6.1.1.1"/>
    </reaction>
    <physiologicalReaction direction="left-to-right" evidence="12">
        <dbReference type="Rhea" id="RHEA:10221"/>
    </physiologicalReaction>
</comment>
<keyword evidence="10 14" id="KW-0030">Aminoacyl-tRNA synthetase</keyword>
<comment type="similarity">
    <text evidence="14">Belongs to the class-I aminoacyl-tRNA synthetase family.</text>
</comment>
<dbReference type="EC" id="6.1.1.1" evidence="14"/>
<dbReference type="PANTHER" id="PTHR11586">
    <property type="entry name" value="TRNA-AMINOACYLATION COFACTOR ARC1 FAMILY MEMBER"/>
    <property type="match status" value="1"/>
</dbReference>
<dbReference type="InterPro" id="IPR014729">
    <property type="entry name" value="Rossmann-like_a/b/a_fold"/>
</dbReference>
<organism evidence="16 17">
    <name type="scientific">Aplysia californica</name>
    <name type="common">California sea hare</name>
    <dbReference type="NCBI Taxonomy" id="6500"/>
    <lineage>
        <taxon>Eukaryota</taxon>
        <taxon>Metazoa</taxon>
        <taxon>Spiralia</taxon>
        <taxon>Lophotrochozoa</taxon>
        <taxon>Mollusca</taxon>
        <taxon>Gastropoda</taxon>
        <taxon>Heterobranchia</taxon>
        <taxon>Euthyneura</taxon>
        <taxon>Tectipleura</taxon>
        <taxon>Aplysiida</taxon>
        <taxon>Aplysioidea</taxon>
        <taxon>Aplysiidae</taxon>
        <taxon>Aplysia</taxon>
    </lineage>
</organism>
<evidence type="ECO:0000256" key="6">
    <source>
        <dbReference type="ARBA" id="ARBA00022741"/>
    </source>
</evidence>
<dbReference type="InterPro" id="IPR012340">
    <property type="entry name" value="NA-bd_OB-fold"/>
</dbReference>
<feature type="domain" description="TRNA-binding" evidence="15">
    <location>
        <begin position="369"/>
        <end position="472"/>
    </location>
</feature>
<accession>A0ABM0JJN1</accession>
<evidence type="ECO:0000259" key="15">
    <source>
        <dbReference type="PROSITE" id="PS50886"/>
    </source>
</evidence>
<evidence type="ECO:0000256" key="7">
    <source>
        <dbReference type="ARBA" id="ARBA00022840"/>
    </source>
</evidence>
<keyword evidence="4 13" id="KW-0820">tRNA-binding</keyword>
<keyword evidence="7 14" id="KW-0067">ATP-binding</keyword>
<evidence type="ECO:0000256" key="1">
    <source>
        <dbReference type="ARBA" id="ARBA00004123"/>
    </source>
</evidence>
<keyword evidence="8 13" id="KW-0694">RNA-binding</keyword>
<dbReference type="RefSeq" id="XP_005095207.1">
    <property type="nucleotide sequence ID" value="XM_005095150.3"/>
</dbReference>
<dbReference type="CDD" id="cd02799">
    <property type="entry name" value="tRNA_bind_EMAP-II_like"/>
    <property type="match status" value="1"/>
</dbReference>
<dbReference type="Gene3D" id="1.10.240.10">
    <property type="entry name" value="Tyrosyl-Transfer RNA Synthetase"/>
    <property type="match status" value="1"/>
</dbReference>
<evidence type="ECO:0000256" key="13">
    <source>
        <dbReference type="PROSITE-ProRule" id="PRU00209"/>
    </source>
</evidence>
<evidence type="ECO:0000256" key="11">
    <source>
        <dbReference type="ARBA" id="ARBA00023242"/>
    </source>
</evidence>
<evidence type="ECO:0000313" key="16">
    <source>
        <dbReference type="Proteomes" id="UP000694888"/>
    </source>
</evidence>
<keyword evidence="5 14" id="KW-0436">Ligase</keyword>
<proteinExistence type="inferred from homology"/>
<gene>
    <name evidence="17" type="primary">LOC101847573</name>
</gene>
<dbReference type="PRINTS" id="PR01040">
    <property type="entry name" value="TRNASYNTHTYR"/>
</dbReference>
<evidence type="ECO:0000256" key="2">
    <source>
        <dbReference type="ARBA" id="ARBA00004496"/>
    </source>
</evidence>
<dbReference type="Proteomes" id="UP000694888">
    <property type="component" value="Unplaced"/>
</dbReference>
<dbReference type="SUPFAM" id="SSF52374">
    <property type="entry name" value="Nucleotidylyl transferase"/>
    <property type="match status" value="1"/>
</dbReference>
<comment type="subcellular location">
    <subcellularLocation>
        <location evidence="2">Cytoplasm</location>
    </subcellularLocation>
    <subcellularLocation>
        <location evidence="1">Nucleus</location>
    </subcellularLocation>
</comment>
<evidence type="ECO:0000256" key="8">
    <source>
        <dbReference type="ARBA" id="ARBA00022884"/>
    </source>
</evidence>
<dbReference type="InterPro" id="IPR002305">
    <property type="entry name" value="aa-tRNA-synth_Ic"/>
</dbReference>
<dbReference type="PANTHER" id="PTHR11586:SF43">
    <property type="entry name" value="TYROSINE--TRNA LIGASE, CYTOPLASMIC"/>
    <property type="match status" value="1"/>
</dbReference>
<keyword evidence="6 14" id="KW-0547">Nucleotide-binding</keyword>
<evidence type="ECO:0000256" key="5">
    <source>
        <dbReference type="ARBA" id="ARBA00022598"/>
    </source>
</evidence>
<dbReference type="Pfam" id="PF01588">
    <property type="entry name" value="tRNA_bind"/>
    <property type="match status" value="1"/>
</dbReference>
<dbReference type="Pfam" id="PF00579">
    <property type="entry name" value="tRNA-synt_1b"/>
    <property type="match status" value="1"/>
</dbReference>
<evidence type="ECO:0000256" key="12">
    <source>
        <dbReference type="ARBA" id="ARBA00048400"/>
    </source>
</evidence>
<dbReference type="NCBIfam" id="TIGR00234">
    <property type="entry name" value="tyrS"/>
    <property type="match status" value="1"/>
</dbReference>
<dbReference type="InterPro" id="IPR002307">
    <property type="entry name" value="Tyr-tRNA-ligase"/>
</dbReference>
<keyword evidence="3" id="KW-0963">Cytoplasm</keyword>
<dbReference type="CDD" id="cd00805">
    <property type="entry name" value="TyrRS_core"/>
    <property type="match status" value="1"/>
</dbReference>
<dbReference type="InterPro" id="IPR002547">
    <property type="entry name" value="tRNA-bd_dom"/>
</dbReference>
<dbReference type="NCBIfam" id="NF006330">
    <property type="entry name" value="PRK08560.1"/>
    <property type="match status" value="1"/>
</dbReference>
<evidence type="ECO:0000256" key="9">
    <source>
        <dbReference type="ARBA" id="ARBA00022917"/>
    </source>
</evidence>
<dbReference type="Gene3D" id="3.40.50.620">
    <property type="entry name" value="HUPs"/>
    <property type="match status" value="1"/>
</dbReference>
<protein>
    <recommendedName>
        <fullName evidence="14">Tyrosine--tRNA ligase</fullName>
        <ecNumber evidence="14">6.1.1.1</ecNumber>
    </recommendedName>
    <alternativeName>
        <fullName evidence="14">Tyrosyl-tRNA synthetase</fullName>
    </alternativeName>
</protein>
<dbReference type="SUPFAM" id="SSF50249">
    <property type="entry name" value="Nucleic acid-binding proteins"/>
    <property type="match status" value="1"/>
</dbReference>
<name>A0ABM0JJN1_APLCA</name>
<keyword evidence="11" id="KW-0539">Nucleus</keyword>
<dbReference type="InterPro" id="IPR051270">
    <property type="entry name" value="Tyrosine-tRNA_ligase_regulator"/>
</dbReference>